<keyword evidence="2" id="KW-0812">Transmembrane</keyword>
<sequence length="126" mass="13456">MQLVHRHAPDLAWNAKCRENRPLRGRQGRREMQTVLIATSRDKVGFQVSGITYACVSMIFFLPVLWIMLDVQGPASSPKPARPGPGLGGPGRARERAWAGSGLGLHHSEARAGPPSPGLGGGSDPN</sequence>
<evidence type="ECO:0000313" key="4">
    <source>
        <dbReference type="Proteomes" id="UP001221757"/>
    </source>
</evidence>
<dbReference type="Proteomes" id="UP001221757">
    <property type="component" value="Unassembled WGS sequence"/>
</dbReference>
<evidence type="ECO:0000256" key="2">
    <source>
        <dbReference type="SAM" id="Phobius"/>
    </source>
</evidence>
<protein>
    <submittedName>
        <fullName evidence="3">Uncharacterized protein</fullName>
    </submittedName>
</protein>
<dbReference type="EMBL" id="JARKIE010000856">
    <property type="protein sequence ID" value="KAJ7614769.1"/>
    <property type="molecule type" value="Genomic_DNA"/>
</dbReference>
<proteinExistence type="predicted"/>
<feature type="transmembrane region" description="Helical" evidence="2">
    <location>
        <begin position="50"/>
        <end position="69"/>
    </location>
</feature>
<keyword evidence="4" id="KW-1185">Reference proteome</keyword>
<name>A0AAD7FEY5_MYCRO</name>
<evidence type="ECO:0000313" key="3">
    <source>
        <dbReference type="EMBL" id="KAJ7614769.1"/>
    </source>
</evidence>
<keyword evidence="2" id="KW-0472">Membrane</keyword>
<accession>A0AAD7FEY5</accession>
<reference evidence="3" key="1">
    <citation type="submission" date="2023-03" db="EMBL/GenBank/DDBJ databases">
        <title>Massive genome expansion in bonnet fungi (Mycena s.s.) driven by repeated elements and novel gene families across ecological guilds.</title>
        <authorList>
            <consortium name="Lawrence Berkeley National Laboratory"/>
            <person name="Harder C.B."/>
            <person name="Miyauchi S."/>
            <person name="Viragh M."/>
            <person name="Kuo A."/>
            <person name="Thoen E."/>
            <person name="Andreopoulos B."/>
            <person name="Lu D."/>
            <person name="Skrede I."/>
            <person name="Drula E."/>
            <person name="Henrissat B."/>
            <person name="Morin E."/>
            <person name="Kohler A."/>
            <person name="Barry K."/>
            <person name="LaButti K."/>
            <person name="Morin E."/>
            <person name="Salamov A."/>
            <person name="Lipzen A."/>
            <person name="Mereny Z."/>
            <person name="Hegedus B."/>
            <person name="Baldrian P."/>
            <person name="Stursova M."/>
            <person name="Weitz H."/>
            <person name="Taylor A."/>
            <person name="Grigoriev I.V."/>
            <person name="Nagy L.G."/>
            <person name="Martin F."/>
            <person name="Kauserud H."/>
        </authorList>
    </citation>
    <scope>NUCLEOTIDE SEQUENCE</scope>
    <source>
        <strain evidence="3">CBHHK067</strain>
    </source>
</reference>
<organism evidence="3 4">
    <name type="scientific">Mycena rosella</name>
    <name type="common">Pink bonnet</name>
    <name type="synonym">Agaricus rosellus</name>
    <dbReference type="NCBI Taxonomy" id="1033263"/>
    <lineage>
        <taxon>Eukaryota</taxon>
        <taxon>Fungi</taxon>
        <taxon>Dikarya</taxon>
        <taxon>Basidiomycota</taxon>
        <taxon>Agaricomycotina</taxon>
        <taxon>Agaricomycetes</taxon>
        <taxon>Agaricomycetidae</taxon>
        <taxon>Agaricales</taxon>
        <taxon>Marasmiineae</taxon>
        <taxon>Mycenaceae</taxon>
        <taxon>Mycena</taxon>
    </lineage>
</organism>
<dbReference type="AlphaFoldDB" id="A0AAD7FEY5"/>
<keyword evidence="2" id="KW-1133">Transmembrane helix</keyword>
<feature type="region of interest" description="Disordered" evidence="1">
    <location>
        <begin position="73"/>
        <end position="126"/>
    </location>
</feature>
<evidence type="ECO:0000256" key="1">
    <source>
        <dbReference type="SAM" id="MobiDB-lite"/>
    </source>
</evidence>
<comment type="caution">
    <text evidence="3">The sequence shown here is derived from an EMBL/GenBank/DDBJ whole genome shotgun (WGS) entry which is preliminary data.</text>
</comment>
<gene>
    <name evidence="3" type="ORF">B0H17DRAFT_1188954</name>
</gene>